<name>A0A9P0A0T2_BEMTA</name>
<keyword evidence="16" id="KW-1185">Reference proteome</keyword>
<keyword evidence="6 12" id="KW-0720">Serine protease</keyword>
<dbReference type="KEGG" id="btab:109043175"/>
<dbReference type="PRINTS" id="PR00723">
    <property type="entry name" value="SUBTILISIN"/>
</dbReference>
<dbReference type="GO" id="GO:0005615">
    <property type="term" value="C:extracellular space"/>
    <property type="evidence" value="ECO:0007669"/>
    <property type="project" value="TreeGrafter"/>
</dbReference>
<dbReference type="GO" id="GO:0005737">
    <property type="term" value="C:cytoplasm"/>
    <property type="evidence" value="ECO:0007669"/>
    <property type="project" value="UniProtKB-ARBA"/>
</dbReference>
<evidence type="ECO:0000256" key="10">
    <source>
        <dbReference type="ARBA" id="ARBA00023180"/>
    </source>
</evidence>
<keyword evidence="10" id="KW-0325">Glycoprotein</keyword>
<dbReference type="Gene3D" id="3.30.70.850">
    <property type="entry name" value="Peptidase S8, pro-domain"/>
    <property type="match status" value="1"/>
</dbReference>
<dbReference type="InterPro" id="IPR015500">
    <property type="entry name" value="Peptidase_S8_subtilisin-rel"/>
</dbReference>
<dbReference type="CDD" id="cd04059">
    <property type="entry name" value="Peptidases_S8_Protein_convertases_Kexins_Furin-like"/>
    <property type="match status" value="1"/>
</dbReference>
<dbReference type="InterPro" id="IPR023828">
    <property type="entry name" value="Peptidase_S8_Ser-AS"/>
</dbReference>
<evidence type="ECO:0000256" key="4">
    <source>
        <dbReference type="ARBA" id="ARBA00022729"/>
    </source>
</evidence>
<dbReference type="Proteomes" id="UP001152759">
    <property type="component" value="Chromosome 1"/>
</dbReference>
<dbReference type="PROSITE" id="PS00138">
    <property type="entry name" value="SUBTILASE_SER"/>
    <property type="match status" value="1"/>
</dbReference>
<feature type="chain" id="PRO_5040424714" description="P/Homo B domain-containing protein" evidence="13">
    <location>
        <begin position="19"/>
        <end position="682"/>
    </location>
</feature>
<dbReference type="AlphaFoldDB" id="A0A9P0A0T2"/>
<dbReference type="PANTHER" id="PTHR42884">
    <property type="entry name" value="PROPROTEIN CONVERTASE SUBTILISIN/KEXIN-RELATED"/>
    <property type="match status" value="1"/>
</dbReference>
<dbReference type="GO" id="GO:0016020">
    <property type="term" value="C:membrane"/>
    <property type="evidence" value="ECO:0007669"/>
    <property type="project" value="TreeGrafter"/>
</dbReference>
<keyword evidence="7" id="KW-0106">Calcium</keyword>
<feature type="signal peptide" evidence="13">
    <location>
        <begin position="1"/>
        <end position="18"/>
    </location>
</feature>
<dbReference type="SUPFAM" id="SSF49785">
    <property type="entry name" value="Galactose-binding domain-like"/>
    <property type="match status" value="1"/>
</dbReference>
<keyword evidence="9" id="KW-1015">Disulfide bond</keyword>
<dbReference type="Gene3D" id="2.60.120.260">
    <property type="entry name" value="Galactose-binding domain-like"/>
    <property type="match status" value="1"/>
</dbReference>
<keyword evidence="8" id="KW-0865">Zymogen</keyword>
<evidence type="ECO:0000256" key="7">
    <source>
        <dbReference type="ARBA" id="ARBA00022837"/>
    </source>
</evidence>
<evidence type="ECO:0000256" key="5">
    <source>
        <dbReference type="ARBA" id="ARBA00022801"/>
    </source>
</evidence>
<feature type="active site" description="Charge relay system" evidence="11 12">
    <location>
        <position position="408"/>
    </location>
</feature>
<proteinExistence type="inferred from homology"/>
<feature type="active site" description="Charge relay system" evidence="11 12">
    <location>
        <position position="195"/>
    </location>
</feature>
<dbReference type="Pfam" id="PF01483">
    <property type="entry name" value="P_proprotein"/>
    <property type="match status" value="1"/>
</dbReference>
<reference evidence="15" key="1">
    <citation type="submission" date="2021-12" db="EMBL/GenBank/DDBJ databases">
        <authorList>
            <person name="King R."/>
        </authorList>
    </citation>
    <scope>NUCLEOTIDE SEQUENCE</scope>
</reference>
<dbReference type="SUPFAM" id="SSF52743">
    <property type="entry name" value="Subtilisin-like"/>
    <property type="match status" value="1"/>
</dbReference>
<sequence>MIILVTILLSYFVRGSVQDNIGPYHENEGTEEHFTHEWVISTKGGSDAAKKIAQDLGYRYVGDIPGEKDSYYILEKLDHPTKSPTESANLTQQLNLLDNVEWAEQQCSKRLVKRQDPAPSFDLGQTEHQFLQHRNQDLSGESKYANVFHDEYWPRQWYMHDYRSDSEQPITDLNVVPVYYLHRVTGLGVNVIVPDDGVEIGHPDLAPNHDPELSIDLNGNTRDPTPKHWSRPNYHGTRCVGEIVMTANNDLCGVGVAFRAKFGGIRMLDGPTTDKVTGVALQHALHKVDIFSNSWGPSDDGKTCDQLGRLTREAFINGITKGRQGKGVIYVFAAGNGKEVGDNCACDGYVVNIYTIAVASCDYHGHVTHYSERCAAVMVTSYSGGGVGQNVATTDIHGGCTVSHTGTSAAAPLIAGVIALALEINPNLTWRDVQYLFAWTSAVYPLAENHGWYLNAAGFYYSPDFGFGLADGYNFVTAAKTWVNVPPKSVCVVPIRMGYGGHQRISPDEPMKLTVKTDACKGTASEINYLEHVQLETYIKYSRRGGLEITLESPAGTKAHMLESRPRDYSEKGFKYWTFTSLKTWGESANGNWTIEVFDRSGIAASGVITELTLFFHGVREVPHIYKDGRRPYKNFQTLDEKIREANRRGPKIFNALNRGPSPSVRPAMDFFSGLAGIFSSL</sequence>
<evidence type="ECO:0000256" key="8">
    <source>
        <dbReference type="ARBA" id="ARBA00023145"/>
    </source>
</evidence>
<organism evidence="15 16">
    <name type="scientific">Bemisia tabaci</name>
    <name type="common">Sweetpotato whitefly</name>
    <name type="synonym">Aleurodes tabaci</name>
    <dbReference type="NCBI Taxonomy" id="7038"/>
    <lineage>
        <taxon>Eukaryota</taxon>
        <taxon>Metazoa</taxon>
        <taxon>Ecdysozoa</taxon>
        <taxon>Arthropoda</taxon>
        <taxon>Hexapoda</taxon>
        <taxon>Insecta</taxon>
        <taxon>Pterygota</taxon>
        <taxon>Neoptera</taxon>
        <taxon>Paraneoptera</taxon>
        <taxon>Hemiptera</taxon>
        <taxon>Sternorrhyncha</taxon>
        <taxon>Aleyrodoidea</taxon>
        <taxon>Aleyrodidae</taxon>
        <taxon>Aleyrodinae</taxon>
        <taxon>Bemisia</taxon>
    </lineage>
</organism>
<evidence type="ECO:0000313" key="15">
    <source>
        <dbReference type="EMBL" id="CAH0381845.1"/>
    </source>
</evidence>
<dbReference type="Pfam" id="PF16470">
    <property type="entry name" value="S8_pro-domain"/>
    <property type="match status" value="1"/>
</dbReference>
<dbReference type="GO" id="GO:0043005">
    <property type="term" value="C:neuron projection"/>
    <property type="evidence" value="ECO:0007669"/>
    <property type="project" value="TreeGrafter"/>
</dbReference>
<dbReference type="PROSITE" id="PS51892">
    <property type="entry name" value="SUBTILASE"/>
    <property type="match status" value="1"/>
</dbReference>
<comment type="similarity">
    <text evidence="1">Belongs to the peptidase S8 family. Furin subfamily.</text>
</comment>
<dbReference type="PROSITE" id="PS51829">
    <property type="entry name" value="P_HOMO_B"/>
    <property type="match status" value="1"/>
</dbReference>
<dbReference type="InterPro" id="IPR000209">
    <property type="entry name" value="Peptidase_S8/S53_dom"/>
</dbReference>
<keyword evidence="2 12" id="KW-0645">Protease</keyword>
<evidence type="ECO:0000256" key="1">
    <source>
        <dbReference type="ARBA" id="ARBA00005325"/>
    </source>
</evidence>
<dbReference type="InterPro" id="IPR008979">
    <property type="entry name" value="Galactose-bd-like_sf"/>
</dbReference>
<dbReference type="GO" id="GO:0004252">
    <property type="term" value="F:serine-type endopeptidase activity"/>
    <property type="evidence" value="ECO:0007669"/>
    <property type="project" value="UniProtKB-UniRule"/>
</dbReference>
<evidence type="ECO:0000256" key="2">
    <source>
        <dbReference type="ARBA" id="ARBA00022670"/>
    </source>
</evidence>
<protein>
    <recommendedName>
        <fullName evidence="14">P/Homo B domain-containing protein</fullName>
    </recommendedName>
</protein>
<dbReference type="GO" id="GO:0012505">
    <property type="term" value="C:endomembrane system"/>
    <property type="evidence" value="ECO:0007669"/>
    <property type="project" value="UniProtKB-ARBA"/>
</dbReference>
<evidence type="ECO:0000259" key="14">
    <source>
        <dbReference type="PROSITE" id="PS51829"/>
    </source>
</evidence>
<dbReference type="FunFam" id="2.60.120.260:FF:000006">
    <property type="entry name" value="Proprotein convertase subtilisin/kexin type 5"/>
    <property type="match status" value="1"/>
</dbReference>
<evidence type="ECO:0000256" key="12">
    <source>
        <dbReference type="PROSITE-ProRule" id="PRU01240"/>
    </source>
</evidence>
<accession>A0A9P0A0T2</accession>
<keyword evidence="4 13" id="KW-0732">Signal</keyword>
<keyword evidence="3" id="KW-0165">Cleavage on pair of basic residues</keyword>
<dbReference type="FunFam" id="3.40.50.200:FF:000021">
    <property type="entry name" value="Proprotein convertase subtilisin/kexin type 5a"/>
    <property type="match status" value="1"/>
</dbReference>
<dbReference type="GO" id="GO:0016486">
    <property type="term" value="P:peptide hormone processing"/>
    <property type="evidence" value="ECO:0007669"/>
    <property type="project" value="TreeGrafter"/>
</dbReference>
<keyword evidence="5 12" id="KW-0378">Hydrolase</keyword>
<evidence type="ECO:0000313" key="16">
    <source>
        <dbReference type="Proteomes" id="UP001152759"/>
    </source>
</evidence>
<feature type="domain" description="P/Homo B" evidence="14">
    <location>
        <begin position="484"/>
        <end position="622"/>
    </location>
</feature>
<evidence type="ECO:0000256" key="13">
    <source>
        <dbReference type="SAM" id="SignalP"/>
    </source>
</evidence>
<dbReference type="SUPFAM" id="SSF54897">
    <property type="entry name" value="Protease propeptides/inhibitors"/>
    <property type="match status" value="1"/>
</dbReference>
<gene>
    <name evidence="15" type="ORF">BEMITA_LOCUS1455</name>
</gene>
<dbReference type="InterPro" id="IPR036852">
    <property type="entry name" value="Peptidase_S8/S53_dom_sf"/>
</dbReference>
<dbReference type="Gene3D" id="3.40.50.200">
    <property type="entry name" value="Peptidase S8/S53 domain"/>
    <property type="match status" value="1"/>
</dbReference>
<dbReference type="InterPro" id="IPR038466">
    <property type="entry name" value="S8_pro-domain_sf"/>
</dbReference>
<evidence type="ECO:0000256" key="11">
    <source>
        <dbReference type="PIRSR" id="PIRSR615500-1"/>
    </source>
</evidence>
<evidence type="ECO:0000256" key="3">
    <source>
        <dbReference type="ARBA" id="ARBA00022685"/>
    </source>
</evidence>
<dbReference type="EMBL" id="OU963862">
    <property type="protein sequence ID" value="CAH0381845.1"/>
    <property type="molecule type" value="Genomic_DNA"/>
</dbReference>
<evidence type="ECO:0000256" key="6">
    <source>
        <dbReference type="ARBA" id="ARBA00022825"/>
    </source>
</evidence>
<dbReference type="Pfam" id="PF00082">
    <property type="entry name" value="Peptidase_S8"/>
    <property type="match status" value="1"/>
</dbReference>
<dbReference type="InterPro" id="IPR002884">
    <property type="entry name" value="P_dom"/>
</dbReference>
<dbReference type="InterPro" id="IPR032815">
    <property type="entry name" value="S8_pro-domain"/>
</dbReference>
<dbReference type="InterPro" id="IPR034182">
    <property type="entry name" value="Kexin/furin"/>
</dbReference>
<evidence type="ECO:0000256" key="9">
    <source>
        <dbReference type="ARBA" id="ARBA00023157"/>
    </source>
</evidence>
<feature type="active site" description="Charge relay system" evidence="11 12">
    <location>
        <position position="235"/>
    </location>
</feature>
<dbReference type="PANTHER" id="PTHR42884:SF14">
    <property type="entry name" value="NEUROENDOCRINE CONVERTASE 1"/>
    <property type="match status" value="1"/>
</dbReference>